<keyword evidence="1" id="KW-1133">Transmembrane helix</keyword>
<proteinExistence type="predicted"/>
<organism evidence="2 3">
    <name type="scientific">Aquiflexum balticum DSM 16537</name>
    <dbReference type="NCBI Taxonomy" id="758820"/>
    <lineage>
        <taxon>Bacteria</taxon>
        <taxon>Pseudomonadati</taxon>
        <taxon>Bacteroidota</taxon>
        <taxon>Cytophagia</taxon>
        <taxon>Cytophagales</taxon>
        <taxon>Cyclobacteriaceae</taxon>
        <taxon>Aquiflexum</taxon>
    </lineage>
</organism>
<keyword evidence="1" id="KW-0472">Membrane</keyword>
<evidence type="ECO:0000256" key="1">
    <source>
        <dbReference type="SAM" id="Phobius"/>
    </source>
</evidence>
<evidence type="ECO:0000313" key="3">
    <source>
        <dbReference type="Proteomes" id="UP000192333"/>
    </source>
</evidence>
<sequence>MKKLVLRYKTIILTSFLLFFMLSTGYSQKFLLLQKGSNQKTRLKYEIGDELIYKTKNFDFYFSDIIVDIKTDIIVLTENVLRPQDITAVYVKNKDPRNKTIKNLSFLGMGAGLIFFTGGIINSLYQEGDLSQASNTLGWSAGLFGAGFLISKLQYKEFKHEGKNKIQLIILYGD</sequence>
<protein>
    <submittedName>
        <fullName evidence="2">Uncharacterized protein</fullName>
    </submittedName>
</protein>
<gene>
    <name evidence="2" type="ORF">SAMN00777080_4455</name>
</gene>
<dbReference type="STRING" id="758820.SAMN00777080_4455"/>
<keyword evidence="1" id="KW-0812">Transmembrane</keyword>
<feature type="transmembrane region" description="Helical" evidence="1">
    <location>
        <begin position="6"/>
        <end position="26"/>
    </location>
</feature>
<dbReference type="RefSeq" id="WP_231955358.1">
    <property type="nucleotide sequence ID" value="NZ_LT838813.1"/>
</dbReference>
<dbReference type="AlphaFoldDB" id="A0A1W2HA81"/>
<feature type="transmembrane region" description="Helical" evidence="1">
    <location>
        <begin position="104"/>
        <end position="125"/>
    </location>
</feature>
<dbReference type="EMBL" id="LT838813">
    <property type="protein sequence ID" value="SMD45787.1"/>
    <property type="molecule type" value="Genomic_DNA"/>
</dbReference>
<dbReference type="Proteomes" id="UP000192333">
    <property type="component" value="Chromosome I"/>
</dbReference>
<accession>A0A1W2HA81</accession>
<evidence type="ECO:0000313" key="2">
    <source>
        <dbReference type="EMBL" id="SMD45787.1"/>
    </source>
</evidence>
<reference evidence="3" key="1">
    <citation type="submission" date="2017-04" db="EMBL/GenBank/DDBJ databases">
        <authorList>
            <person name="Varghese N."/>
            <person name="Submissions S."/>
        </authorList>
    </citation>
    <scope>NUCLEOTIDE SEQUENCE [LARGE SCALE GENOMIC DNA]</scope>
    <source>
        <strain evidence="3">DSM 16537</strain>
    </source>
</reference>
<name>A0A1W2HA81_9BACT</name>
<keyword evidence="3" id="KW-1185">Reference proteome</keyword>
<feature type="transmembrane region" description="Helical" evidence="1">
    <location>
        <begin position="137"/>
        <end position="155"/>
    </location>
</feature>